<dbReference type="STRING" id="553467.SAMN04488063_0833"/>
<proteinExistence type="predicted"/>
<dbReference type="Proteomes" id="UP000198876">
    <property type="component" value="Unassembled WGS sequence"/>
</dbReference>
<dbReference type="RefSeq" id="WP_177213275.1">
    <property type="nucleotide sequence ID" value="NZ_FOOQ01000001.1"/>
</dbReference>
<name>A0A1I2MMZ5_9EURY</name>
<protein>
    <recommendedName>
        <fullName evidence="3">Small CPxCG-related zinc finger protein</fullName>
    </recommendedName>
</protein>
<accession>A0A1I2MMZ5</accession>
<evidence type="ECO:0000313" key="2">
    <source>
        <dbReference type="Proteomes" id="UP000198876"/>
    </source>
</evidence>
<evidence type="ECO:0008006" key="3">
    <source>
        <dbReference type="Google" id="ProtNLM"/>
    </source>
</evidence>
<dbReference type="Pfam" id="PF24440">
    <property type="entry name" value="DUF7559"/>
    <property type="match status" value="1"/>
</dbReference>
<sequence>MPATLEVKCENGDCEMDMFELHYTYDMPDDVGVGDFVCPYCQESRTLEEIQL</sequence>
<keyword evidence="2" id="KW-1185">Reference proteome</keyword>
<evidence type="ECO:0000313" key="1">
    <source>
        <dbReference type="EMBL" id="SFF92935.1"/>
    </source>
</evidence>
<dbReference type="AlphaFoldDB" id="A0A1I2MMZ5"/>
<gene>
    <name evidence="1" type="ORF">SAMN04488063_0833</name>
</gene>
<dbReference type="InterPro" id="IPR055981">
    <property type="entry name" value="DUF7559"/>
</dbReference>
<reference evidence="2" key="1">
    <citation type="submission" date="2016-10" db="EMBL/GenBank/DDBJ databases">
        <authorList>
            <person name="Varghese N."/>
            <person name="Submissions S."/>
        </authorList>
    </citation>
    <scope>NUCLEOTIDE SEQUENCE [LARGE SCALE GENOMIC DNA]</scope>
    <source>
        <strain evidence="2">CGMCC 1.7739</strain>
    </source>
</reference>
<dbReference type="EMBL" id="FOOQ01000001">
    <property type="protein sequence ID" value="SFF92935.1"/>
    <property type="molecule type" value="Genomic_DNA"/>
</dbReference>
<dbReference type="OrthoDB" id="189643at2157"/>
<organism evidence="1 2">
    <name type="scientific">Halopelagius inordinatus</name>
    <dbReference type="NCBI Taxonomy" id="553467"/>
    <lineage>
        <taxon>Archaea</taxon>
        <taxon>Methanobacteriati</taxon>
        <taxon>Methanobacteriota</taxon>
        <taxon>Stenosarchaea group</taxon>
        <taxon>Halobacteria</taxon>
        <taxon>Halobacteriales</taxon>
        <taxon>Haloferacaceae</taxon>
    </lineage>
</organism>